<keyword evidence="5 6" id="KW-0472">Membrane</keyword>
<dbReference type="InterPro" id="IPR000731">
    <property type="entry name" value="SSD"/>
</dbReference>
<feature type="transmembrane region" description="Helical" evidence="6">
    <location>
        <begin position="734"/>
        <end position="756"/>
    </location>
</feature>
<feature type="transmembrane region" description="Helical" evidence="6">
    <location>
        <begin position="640"/>
        <end position="658"/>
    </location>
</feature>
<proteinExistence type="predicted"/>
<keyword evidence="3 6" id="KW-0812">Transmembrane</keyword>
<dbReference type="AlphaFoldDB" id="A0A2S4HH57"/>
<organism evidence="8 9">
    <name type="scientific">Zhongshania marina</name>
    <dbReference type="NCBI Taxonomy" id="2304603"/>
    <lineage>
        <taxon>Bacteria</taxon>
        <taxon>Pseudomonadati</taxon>
        <taxon>Pseudomonadota</taxon>
        <taxon>Gammaproteobacteria</taxon>
        <taxon>Cellvibrionales</taxon>
        <taxon>Spongiibacteraceae</taxon>
        <taxon>Zhongshania</taxon>
    </lineage>
</organism>
<evidence type="ECO:0000256" key="2">
    <source>
        <dbReference type="ARBA" id="ARBA00022475"/>
    </source>
</evidence>
<dbReference type="PANTHER" id="PTHR33406">
    <property type="entry name" value="MEMBRANE PROTEIN MJ1562-RELATED"/>
    <property type="match status" value="1"/>
</dbReference>
<sequence>MLDALFSRHKLILLVFALVVGFFAWHSRSFEINASADTLISEDNRDFIESQKVNQKFSPEEFLIIAYSPKDGDIFSKQSLQNIAEISAKIQKINRVKSVRSVMNVPLLSKAGQGLSADMDPNDFTQSKLQLPAAELRSLFKDHPIYDGLLINHEQTATGIQILFKTNIILQNLDADILAIQAKRLEGPLSKEDKAELKRLKAKAAPLEKALRETRNQEIESLRSIIKDYSDEADLYLGGVHVLGYQLINIIQNDLSIFGSAIALVICLLVFAVFRRFSWVFITVVCCASNLLITVGAFGLLGLKATVISSNFISLQLILSLAIVIHLIVQYREDAEANPDLEQRDLVLRALKNKIAPCFFAGFTTSLGFASLLLSKIEPVMAFGWMMIVAMTVTILCTLLLFPALLLLFPRGKNSHENSILLKPVGALQNGCIKHGSATIIISILFFAASVFGSLQLDVENSFINYFSDDTEVHKELSFIDKEFGGSTPLDIIYTPPEEPRPDKNLVLRAKDVQNVQRIQKALGEFEAMGTRLSVLNFTQLAKQINNNKPLTEYELTAIYWTLDKSIREDLLNSFFIEPPAQLRISARIKDSTENLDRGAMLADIHKKIQALGISADSYQLSNLFVLYQAMLEQLFTSQILTLGAVFIALGIAFCVIFRSLKIAAIAIVPNIISAIAVLGFMGWLRIPLDFMTMTIAAIAMGIAVDDTIHYTHRYLQELKNNSAEKAIERSHHSVGYALIYTSVIIAIGFALLGFSDFVPSVLFGLLTGLAIIIALVADLTLLPVLLHKFVRGSIHDHAVTQDEMSK</sequence>
<evidence type="ECO:0000256" key="5">
    <source>
        <dbReference type="ARBA" id="ARBA00023136"/>
    </source>
</evidence>
<dbReference type="InterPro" id="IPR050545">
    <property type="entry name" value="Mycobact_MmpL"/>
</dbReference>
<protein>
    <recommendedName>
        <fullName evidence="7">SSD domain-containing protein</fullName>
    </recommendedName>
</protein>
<name>A0A2S4HH57_9GAMM</name>
<dbReference type="SUPFAM" id="SSF82866">
    <property type="entry name" value="Multidrug efflux transporter AcrB transmembrane domain"/>
    <property type="match status" value="2"/>
</dbReference>
<accession>A0A2S4HH57</accession>
<evidence type="ECO:0000256" key="1">
    <source>
        <dbReference type="ARBA" id="ARBA00004651"/>
    </source>
</evidence>
<dbReference type="Pfam" id="PF03176">
    <property type="entry name" value="MMPL"/>
    <property type="match status" value="2"/>
</dbReference>
<evidence type="ECO:0000256" key="4">
    <source>
        <dbReference type="ARBA" id="ARBA00022989"/>
    </source>
</evidence>
<feature type="transmembrane region" description="Helical" evidence="6">
    <location>
        <begin position="307"/>
        <end position="329"/>
    </location>
</feature>
<gene>
    <name evidence="8" type="ORF">C0068_07505</name>
</gene>
<feature type="transmembrane region" description="Helical" evidence="6">
    <location>
        <begin position="255"/>
        <end position="274"/>
    </location>
</feature>
<feature type="domain" description="SSD" evidence="7">
    <location>
        <begin position="664"/>
        <end position="789"/>
    </location>
</feature>
<evidence type="ECO:0000259" key="7">
    <source>
        <dbReference type="PROSITE" id="PS50156"/>
    </source>
</evidence>
<dbReference type="PANTHER" id="PTHR33406:SF12">
    <property type="entry name" value="BLR2997 PROTEIN"/>
    <property type="match status" value="1"/>
</dbReference>
<dbReference type="Proteomes" id="UP000237222">
    <property type="component" value="Unassembled WGS sequence"/>
</dbReference>
<dbReference type="GO" id="GO:0005886">
    <property type="term" value="C:plasma membrane"/>
    <property type="evidence" value="ECO:0007669"/>
    <property type="project" value="UniProtKB-SubCell"/>
</dbReference>
<feature type="transmembrane region" description="Helical" evidence="6">
    <location>
        <begin position="665"/>
        <end position="685"/>
    </location>
</feature>
<evidence type="ECO:0000313" key="9">
    <source>
        <dbReference type="Proteomes" id="UP000237222"/>
    </source>
</evidence>
<reference evidence="8" key="1">
    <citation type="submission" date="2018-01" db="EMBL/GenBank/DDBJ databases">
        <authorList>
            <person name="Yu X.-D."/>
        </authorList>
    </citation>
    <scope>NUCLEOTIDE SEQUENCE</scope>
    <source>
        <strain evidence="8">ZX-21</strain>
    </source>
</reference>
<keyword evidence="2" id="KW-1003">Cell membrane</keyword>
<feature type="transmembrane region" description="Helical" evidence="6">
    <location>
        <begin position="762"/>
        <end position="787"/>
    </location>
</feature>
<feature type="transmembrane region" description="Helical" evidence="6">
    <location>
        <begin position="358"/>
        <end position="377"/>
    </location>
</feature>
<feature type="domain" description="SSD" evidence="7">
    <location>
        <begin position="284"/>
        <end position="408"/>
    </location>
</feature>
<feature type="transmembrane region" description="Helical" evidence="6">
    <location>
        <begin position="691"/>
        <end position="713"/>
    </location>
</feature>
<feature type="transmembrane region" description="Helical" evidence="6">
    <location>
        <begin position="383"/>
        <end position="409"/>
    </location>
</feature>
<feature type="transmembrane region" description="Helical" evidence="6">
    <location>
        <begin position="279"/>
        <end position="301"/>
    </location>
</feature>
<comment type="caution">
    <text evidence="8">The sequence shown here is derived from an EMBL/GenBank/DDBJ whole genome shotgun (WGS) entry which is preliminary data.</text>
</comment>
<evidence type="ECO:0000256" key="3">
    <source>
        <dbReference type="ARBA" id="ARBA00022692"/>
    </source>
</evidence>
<dbReference type="RefSeq" id="WP_103683876.1">
    <property type="nucleotide sequence ID" value="NZ_PQGG01000018.1"/>
</dbReference>
<feature type="transmembrane region" description="Helical" evidence="6">
    <location>
        <begin position="438"/>
        <end position="457"/>
    </location>
</feature>
<dbReference type="EMBL" id="PQGG01000018">
    <property type="protein sequence ID" value="POP53269.1"/>
    <property type="molecule type" value="Genomic_DNA"/>
</dbReference>
<keyword evidence="4 6" id="KW-1133">Transmembrane helix</keyword>
<dbReference type="OrthoDB" id="9759187at2"/>
<evidence type="ECO:0000256" key="6">
    <source>
        <dbReference type="SAM" id="Phobius"/>
    </source>
</evidence>
<dbReference type="InterPro" id="IPR004869">
    <property type="entry name" value="MMPL_dom"/>
</dbReference>
<dbReference type="PROSITE" id="PS50156">
    <property type="entry name" value="SSD"/>
    <property type="match status" value="2"/>
</dbReference>
<comment type="subcellular location">
    <subcellularLocation>
        <location evidence="1">Cell membrane</location>
        <topology evidence="1">Multi-pass membrane protein</topology>
    </subcellularLocation>
</comment>
<dbReference type="Gene3D" id="1.20.1640.10">
    <property type="entry name" value="Multidrug efflux transporter AcrB transmembrane domain"/>
    <property type="match status" value="2"/>
</dbReference>
<evidence type="ECO:0000313" key="8">
    <source>
        <dbReference type="EMBL" id="POP53269.1"/>
    </source>
</evidence>